<sequence>MKKSVLLTLSVLVLTSCSQTKVKESNVPEVPVQENVEAYVQKFHQQSLVDGEYSEEEVTMPDDERKAAYDALQSFREDNEDRKEILNALDIVDEFYINNNSMQATRKAYGVKSEDEIYQNQYTYLMESFGLKEDAKLSFQNKEYKANEWGPKALKVTVNTLQQSAAYEINFANYDRKAQKVYLHLSVPTVDTFQYIVFATYRDDYQDFFEPLEDLLMEEDRTTEEWLIAKFLYYTKAVGGEEGAARLSGMTWGSLSDLYLALDVAKDGSIQLTDEMVGALAQVSTSESNEKLAPLFEELETTD</sequence>
<proteinExistence type="predicted"/>
<comment type="caution">
    <text evidence="1">The sequence shown here is derived from an EMBL/GenBank/DDBJ whole genome shotgun (WGS) entry which is preliminary data.</text>
</comment>
<organism evidence="1 2">
    <name type="scientific">Streptococcus rupicaprae</name>
    <dbReference type="NCBI Taxonomy" id="759619"/>
    <lineage>
        <taxon>Bacteria</taxon>
        <taxon>Bacillati</taxon>
        <taxon>Bacillota</taxon>
        <taxon>Bacilli</taxon>
        <taxon>Lactobacillales</taxon>
        <taxon>Streptococcaceae</taxon>
        <taxon>Streptococcus</taxon>
    </lineage>
</organism>
<name>A0ABV2FJP7_9STRE</name>
<dbReference type="EMBL" id="JBEPLO010000022">
    <property type="protein sequence ID" value="MET3558733.1"/>
    <property type="molecule type" value="Genomic_DNA"/>
</dbReference>
<keyword evidence="2" id="KW-1185">Reference proteome</keyword>
<evidence type="ECO:0008006" key="3">
    <source>
        <dbReference type="Google" id="ProtNLM"/>
    </source>
</evidence>
<evidence type="ECO:0000313" key="2">
    <source>
        <dbReference type="Proteomes" id="UP001549122"/>
    </source>
</evidence>
<evidence type="ECO:0000313" key="1">
    <source>
        <dbReference type="EMBL" id="MET3558733.1"/>
    </source>
</evidence>
<accession>A0ABV2FJP7</accession>
<dbReference type="PROSITE" id="PS51257">
    <property type="entry name" value="PROKAR_LIPOPROTEIN"/>
    <property type="match status" value="1"/>
</dbReference>
<protein>
    <recommendedName>
        <fullName evidence="3">Lipoprotein</fullName>
    </recommendedName>
</protein>
<dbReference type="Proteomes" id="UP001549122">
    <property type="component" value="Unassembled WGS sequence"/>
</dbReference>
<gene>
    <name evidence="1" type="ORF">ABID29_001861</name>
</gene>
<reference evidence="1 2" key="1">
    <citation type="submission" date="2024-06" db="EMBL/GenBank/DDBJ databases">
        <title>Genomic Encyclopedia of Type Strains, Phase IV (KMG-IV): sequencing the most valuable type-strain genomes for metagenomic binning, comparative biology and taxonomic classification.</title>
        <authorList>
            <person name="Goeker M."/>
        </authorList>
    </citation>
    <scope>NUCLEOTIDE SEQUENCE [LARGE SCALE GENOMIC DNA]</scope>
    <source>
        <strain evidence="1 2">DSM 28303</strain>
    </source>
</reference>
<dbReference type="RefSeq" id="WP_354365857.1">
    <property type="nucleotide sequence ID" value="NZ_JBEPLO010000022.1"/>
</dbReference>